<protein>
    <recommendedName>
        <fullName evidence="3">Type II toxin-antitoxin system RelE/ParE family toxin</fullName>
    </recommendedName>
</protein>
<reference evidence="1 2" key="1">
    <citation type="journal article" date="2015" name="Nature">
        <title>rRNA introns, odd ribosomes, and small enigmatic genomes across a large radiation of phyla.</title>
        <authorList>
            <person name="Brown C.T."/>
            <person name="Hug L.A."/>
            <person name="Thomas B.C."/>
            <person name="Sharon I."/>
            <person name="Castelle C.J."/>
            <person name="Singh A."/>
            <person name="Wilkins M.J."/>
            <person name="Williams K.H."/>
            <person name="Banfield J.F."/>
        </authorList>
    </citation>
    <scope>NUCLEOTIDE SEQUENCE [LARGE SCALE GENOMIC DNA]</scope>
</reference>
<organism evidence="1 2">
    <name type="scientific">Candidatus Nomurabacteria bacterium GW2011_GWC2_35_8</name>
    <dbReference type="NCBI Taxonomy" id="1618752"/>
    <lineage>
        <taxon>Bacteria</taxon>
        <taxon>Candidatus Nomuraibacteriota</taxon>
    </lineage>
</organism>
<dbReference type="Pfam" id="PF05973">
    <property type="entry name" value="Gp49"/>
    <property type="match status" value="1"/>
</dbReference>
<dbReference type="Proteomes" id="UP000034798">
    <property type="component" value="Unassembled WGS sequence"/>
</dbReference>
<name>A0A0G0DKP9_9BACT</name>
<proteinExistence type="predicted"/>
<evidence type="ECO:0000313" key="1">
    <source>
        <dbReference type="EMBL" id="KKP89401.1"/>
    </source>
</evidence>
<dbReference type="AlphaFoldDB" id="A0A0G0DKP9"/>
<sequence>MDISFFNKKILENVNSFEEPFASNITKALDILAISGNEISLPHSKSLGRGLFELRCLGTGVRIFYAFSKQEAVVLHIVLKKQAKILKRDLELARKRQKQLA</sequence>
<comment type="caution">
    <text evidence="1">The sequence shown here is derived from an EMBL/GenBank/DDBJ whole genome shotgun (WGS) entry which is preliminary data.</text>
</comment>
<evidence type="ECO:0000313" key="2">
    <source>
        <dbReference type="Proteomes" id="UP000034798"/>
    </source>
</evidence>
<evidence type="ECO:0008006" key="3">
    <source>
        <dbReference type="Google" id="ProtNLM"/>
    </source>
</evidence>
<dbReference type="EMBL" id="LBQZ01000003">
    <property type="protein sequence ID" value="KKP89401.1"/>
    <property type="molecule type" value="Genomic_DNA"/>
</dbReference>
<gene>
    <name evidence="1" type="ORF">UR91_C0003G0022</name>
</gene>
<accession>A0A0G0DKP9</accession>
<dbReference type="InterPro" id="IPR009241">
    <property type="entry name" value="HigB-like"/>
</dbReference>